<organism evidence="12 13">
    <name type="scientific">Zostera marina</name>
    <name type="common">Eelgrass</name>
    <dbReference type="NCBI Taxonomy" id="29655"/>
    <lineage>
        <taxon>Eukaryota</taxon>
        <taxon>Viridiplantae</taxon>
        <taxon>Streptophyta</taxon>
        <taxon>Embryophyta</taxon>
        <taxon>Tracheophyta</taxon>
        <taxon>Spermatophyta</taxon>
        <taxon>Magnoliopsida</taxon>
        <taxon>Liliopsida</taxon>
        <taxon>Zosteraceae</taxon>
        <taxon>Zostera</taxon>
    </lineage>
</organism>
<accession>A0A0K9Q417</accession>
<dbReference type="PANTHER" id="PTHR44329:SF277">
    <property type="entry name" value="SERINE_THREONINE-PROTEIN KINASE HT1-LIKE"/>
    <property type="match status" value="1"/>
</dbReference>
<dbReference type="InterPro" id="IPR000719">
    <property type="entry name" value="Prot_kinase_dom"/>
</dbReference>
<evidence type="ECO:0000256" key="3">
    <source>
        <dbReference type="ARBA" id="ARBA00022527"/>
    </source>
</evidence>
<dbReference type="InterPro" id="IPR001245">
    <property type="entry name" value="Ser-Thr/Tyr_kinase_cat_dom"/>
</dbReference>
<dbReference type="InterPro" id="IPR051681">
    <property type="entry name" value="Ser/Thr_Kinases-Pseudokinases"/>
</dbReference>
<reference evidence="13" key="1">
    <citation type="journal article" date="2016" name="Nature">
        <title>The genome of the seagrass Zostera marina reveals angiosperm adaptation to the sea.</title>
        <authorList>
            <person name="Olsen J.L."/>
            <person name="Rouze P."/>
            <person name="Verhelst B."/>
            <person name="Lin Y.-C."/>
            <person name="Bayer T."/>
            <person name="Collen J."/>
            <person name="Dattolo E."/>
            <person name="De Paoli E."/>
            <person name="Dittami S."/>
            <person name="Maumus F."/>
            <person name="Michel G."/>
            <person name="Kersting A."/>
            <person name="Lauritano C."/>
            <person name="Lohaus R."/>
            <person name="Toepel M."/>
            <person name="Tonon T."/>
            <person name="Vanneste K."/>
            <person name="Amirebrahimi M."/>
            <person name="Brakel J."/>
            <person name="Bostroem C."/>
            <person name="Chovatia M."/>
            <person name="Grimwood J."/>
            <person name="Jenkins J.W."/>
            <person name="Jueterbock A."/>
            <person name="Mraz A."/>
            <person name="Stam W.T."/>
            <person name="Tice H."/>
            <person name="Bornberg-Bauer E."/>
            <person name="Green P.J."/>
            <person name="Pearson G.A."/>
            <person name="Procaccini G."/>
            <person name="Duarte C.M."/>
            <person name="Schmutz J."/>
            <person name="Reusch T.B.H."/>
            <person name="Van de Peer Y."/>
        </authorList>
    </citation>
    <scope>NUCLEOTIDE SEQUENCE [LARGE SCALE GENOMIC DNA]</scope>
    <source>
        <strain evidence="13">cv. Finnish</strain>
    </source>
</reference>
<dbReference type="FunFam" id="3.30.200.20:FF:000060">
    <property type="entry name" value="Serine/threonine-protein kinase isoform 1"/>
    <property type="match status" value="1"/>
</dbReference>
<feature type="region of interest" description="Disordered" evidence="10">
    <location>
        <begin position="1"/>
        <end position="39"/>
    </location>
</feature>
<dbReference type="CDD" id="cd13999">
    <property type="entry name" value="STKc_MAP3K-like"/>
    <property type="match status" value="1"/>
</dbReference>
<evidence type="ECO:0000256" key="9">
    <source>
        <dbReference type="ARBA" id="ARBA00048679"/>
    </source>
</evidence>
<evidence type="ECO:0000256" key="2">
    <source>
        <dbReference type="ARBA" id="ARBA00012513"/>
    </source>
</evidence>
<dbReference type="SMART" id="SM00220">
    <property type="entry name" value="S_TKc"/>
    <property type="match status" value="1"/>
</dbReference>
<comment type="catalytic activity">
    <reaction evidence="8">
        <text>L-threonyl-[protein] + ATP = O-phospho-L-threonyl-[protein] + ADP + H(+)</text>
        <dbReference type="Rhea" id="RHEA:46608"/>
        <dbReference type="Rhea" id="RHEA-COMP:11060"/>
        <dbReference type="Rhea" id="RHEA-COMP:11605"/>
        <dbReference type="ChEBI" id="CHEBI:15378"/>
        <dbReference type="ChEBI" id="CHEBI:30013"/>
        <dbReference type="ChEBI" id="CHEBI:30616"/>
        <dbReference type="ChEBI" id="CHEBI:61977"/>
        <dbReference type="ChEBI" id="CHEBI:456216"/>
        <dbReference type="EC" id="2.7.11.1"/>
    </reaction>
</comment>
<evidence type="ECO:0000256" key="5">
    <source>
        <dbReference type="ARBA" id="ARBA00022741"/>
    </source>
</evidence>
<dbReference type="STRING" id="29655.A0A0K9Q417"/>
<dbReference type="GO" id="GO:0004674">
    <property type="term" value="F:protein serine/threonine kinase activity"/>
    <property type="evidence" value="ECO:0000318"/>
    <property type="project" value="GO_Central"/>
</dbReference>
<evidence type="ECO:0000256" key="4">
    <source>
        <dbReference type="ARBA" id="ARBA00022679"/>
    </source>
</evidence>
<dbReference type="InterPro" id="IPR008271">
    <property type="entry name" value="Ser/Thr_kinase_AS"/>
</dbReference>
<sequence length="391" mass="44384">MFELFRSGRKNKTDKGITNQPVSPPSPSPPPPPPVVASRRKFQIPVMDNFKKKRLDSLDSWTSRLEQLHATYRPRSSDDGNDRWEADFSQLFIGNKFATGTDSRIYRGIYKNTAVAVKLIKVSEQEDENRERLEEQFDSEVNLLIKLSHPNVVQIIAACRKPPVYFIITEYMSQGTLKMYLHEKGPYSLTMEIVLRLALDISRGMKHIHSLGVIHRDLKSDNLLLNDEMRVKIGDFGTSCIANECRGNKCKMAGTYRWMAPEMFKEKVYTKKVDIYSFGIVLWELTTALIPFQGMTPIQAAYAACEKDMRPKLATNCSPAINKLIENCWAANPAKRLAFTDIVSILEMYEDCLNKGVPLTSSYSDQLQTEVSFSDRLKGFILPGSSIPLHA</sequence>
<keyword evidence="7" id="KW-0067">ATP-binding</keyword>
<evidence type="ECO:0000259" key="11">
    <source>
        <dbReference type="PROSITE" id="PS50011"/>
    </source>
</evidence>
<dbReference type="OMA" id="WQMTTKE"/>
<feature type="compositionally biased region" description="Pro residues" evidence="10">
    <location>
        <begin position="22"/>
        <end position="35"/>
    </location>
</feature>
<keyword evidence="3" id="KW-0723">Serine/threonine-protein kinase</keyword>
<comment type="similarity">
    <text evidence="1">Belongs to the protein kinase superfamily. TKL Ser/Thr protein kinase family. RAF subfamily.</text>
</comment>
<evidence type="ECO:0000256" key="1">
    <source>
        <dbReference type="ARBA" id="ARBA00010507"/>
    </source>
</evidence>
<comment type="caution">
    <text evidence="12">The sequence shown here is derived from an EMBL/GenBank/DDBJ whole genome shotgun (WGS) entry which is preliminary data.</text>
</comment>
<proteinExistence type="inferred from homology"/>
<dbReference type="Gene3D" id="1.10.510.10">
    <property type="entry name" value="Transferase(Phosphotransferase) domain 1"/>
    <property type="match status" value="1"/>
</dbReference>
<keyword evidence="13" id="KW-1185">Reference proteome</keyword>
<keyword evidence="4" id="KW-0808">Transferase</keyword>
<protein>
    <recommendedName>
        <fullName evidence="2">non-specific serine/threonine protein kinase</fullName>
        <ecNumber evidence="2">2.7.11.1</ecNumber>
    </recommendedName>
</protein>
<dbReference type="InterPro" id="IPR011009">
    <property type="entry name" value="Kinase-like_dom_sf"/>
</dbReference>
<dbReference type="Gene3D" id="3.30.200.20">
    <property type="entry name" value="Phosphorylase Kinase, domain 1"/>
    <property type="match status" value="1"/>
</dbReference>
<evidence type="ECO:0000256" key="7">
    <source>
        <dbReference type="ARBA" id="ARBA00022840"/>
    </source>
</evidence>
<evidence type="ECO:0000256" key="8">
    <source>
        <dbReference type="ARBA" id="ARBA00047899"/>
    </source>
</evidence>
<dbReference type="PANTHER" id="PTHR44329">
    <property type="entry name" value="SERINE/THREONINE-PROTEIN KINASE TNNI3K-RELATED"/>
    <property type="match status" value="1"/>
</dbReference>
<evidence type="ECO:0000313" key="12">
    <source>
        <dbReference type="EMBL" id="KMZ75195.1"/>
    </source>
</evidence>
<evidence type="ECO:0000256" key="10">
    <source>
        <dbReference type="SAM" id="MobiDB-lite"/>
    </source>
</evidence>
<evidence type="ECO:0000256" key="6">
    <source>
        <dbReference type="ARBA" id="ARBA00022777"/>
    </source>
</evidence>
<dbReference type="Pfam" id="PF07714">
    <property type="entry name" value="PK_Tyr_Ser-Thr"/>
    <property type="match status" value="1"/>
</dbReference>
<dbReference type="PROSITE" id="PS50011">
    <property type="entry name" value="PROTEIN_KINASE_DOM"/>
    <property type="match status" value="1"/>
</dbReference>
<dbReference type="EMBL" id="LFYR01000192">
    <property type="protein sequence ID" value="KMZ75195.1"/>
    <property type="molecule type" value="Genomic_DNA"/>
</dbReference>
<dbReference type="Proteomes" id="UP000036987">
    <property type="component" value="Unassembled WGS sequence"/>
</dbReference>
<gene>
    <name evidence="12" type="ORF">ZOSMA_117G00130</name>
</gene>
<name>A0A0K9Q417_ZOSMR</name>
<dbReference type="GO" id="GO:0005524">
    <property type="term" value="F:ATP binding"/>
    <property type="evidence" value="ECO:0007669"/>
    <property type="project" value="UniProtKB-KW"/>
</dbReference>
<comment type="catalytic activity">
    <reaction evidence="9">
        <text>L-seryl-[protein] + ATP = O-phospho-L-seryl-[protein] + ADP + H(+)</text>
        <dbReference type="Rhea" id="RHEA:17989"/>
        <dbReference type="Rhea" id="RHEA-COMP:9863"/>
        <dbReference type="Rhea" id="RHEA-COMP:11604"/>
        <dbReference type="ChEBI" id="CHEBI:15378"/>
        <dbReference type="ChEBI" id="CHEBI:29999"/>
        <dbReference type="ChEBI" id="CHEBI:30616"/>
        <dbReference type="ChEBI" id="CHEBI:83421"/>
        <dbReference type="ChEBI" id="CHEBI:456216"/>
        <dbReference type="EC" id="2.7.11.1"/>
    </reaction>
</comment>
<dbReference type="EC" id="2.7.11.1" evidence="2"/>
<keyword evidence="6 12" id="KW-0418">Kinase</keyword>
<evidence type="ECO:0000313" key="13">
    <source>
        <dbReference type="Proteomes" id="UP000036987"/>
    </source>
</evidence>
<dbReference type="OrthoDB" id="4062651at2759"/>
<dbReference type="AlphaFoldDB" id="A0A0K9Q417"/>
<feature type="domain" description="Protein kinase" evidence="11">
    <location>
        <begin position="91"/>
        <end position="349"/>
    </location>
</feature>
<dbReference type="PROSITE" id="PS00108">
    <property type="entry name" value="PROTEIN_KINASE_ST"/>
    <property type="match status" value="1"/>
</dbReference>
<dbReference type="GO" id="GO:0007165">
    <property type="term" value="P:signal transduction"/>
    <property type="evidence" value="ECO:0000318"/>
    <property type="project" value="GO_Central"/>
</dbReference>
<dbReference type="SUPFAM" id="SSF56112">
    <property type="entry name" value="Protein kinase-like (PK-like)"/>
    <property type="match status" value="1"/>
</dbReference>
<dbReference type="PRINTS" id="PR00109">
    <property type="entry name" value="TYRKINASE"/>
</dbReference>
<keyword evidence="5" id="KW-0547">Nucleotide-binding</keyword>